<dbReference type="AlphaFoldDB" id="A0A7J6R5Z7"/>
<accession>A0A7J6R5Z7</accession>
<gene>
    <name evidence="1" type="ORF">FOZ62_007200</name>
</gene>
<proteinExistence type="predicted"/>
<protein>
    <submittedName>
        <fullName evidence="1">Uncharacterized protein</fullName>
    </submittedName>
</protein>
<organism evidence="1 2">
    <name type="scientific">Perkinsus olseni</name>
    <name type="common">Perkinsus atlanticus</name>
    <dbReference type="NCBI Taxonomy" id="32597"/>
    <lineage>
        <taxon>Eukaryota</taxon>
        <taxon>Sar</taxon>
        <taxon>Alveolata</taxon>
        <taxon>Perkinsozoa</taxon>
        <taxon>Perkinsea</taxon>
        <taxon>Perkinsida</taxon>
        <taxon>Perkinsidae</taxon>
        <taxon>Perkinsus</taxon>
    </lineage>
</organism>
<name>A0A7J6R5Z7_PEROL</name>
<comment type="caution">
    <text evidence="1">The sequence shown here is derived from an EMBL/GenBank/DDBJ whole genome shotgun (WGS) entry which is preliminary data.</text>
</comment>
<sequence>MSGAAVFKRLPLAAKGVQVYQVSSATYRAGAALGMDLSVTKKPLNQALDAAIHKPQFLEVDTLKGDNISIVECQPTTSNSTPSYTMNGQSYCLVHV</sequence>
<dbReference type="Proteomes" id="UP000574390">
    <property type="component" value="Unassembled WGS sequence"/>
</dbReference>
<reference evidence="1 2" key="1">
    <citation type="submission" date="2020-04" db="EMBL/GenBank/DDBJ databases">
        <title>Perkinsus olseni comparative genomics.</title>
        <authorList>
            <person name="Bogema D.R."/>
        </authorList>
    </citation>
    <scope>NUCLEOTIDE SEQUENCE [LARGE SCALE GENOMIC DNA]</scope>
    <source>
        <strain evidence="1">ATCC PRA-205</strain>
    </source>
</reference>
<evidence type="ECO:0000313" key="2">
    <source>
        <dbReference type="Proteomes" id="UP000574390"/>
    </source>
</evidence>
<evidence type="ECO:0000313" key="1">
    <source>
        <dbReference type="EMBL" id="KAF4716027.1"/>
    </source>
</evidence>
<dbReference type="EMBL" id="JABANM010024563">
    <property type="protein sequence ID" value="KAF4716027.1"/>
    <property type="molecule type" value="Genomic_DNA"/>
</dbReference>